<protein>
    <recommendedName>
        <fullName evidence="5">DUF1016 domain-containing protein</fullName>
    </recommendedName>
</protein>
<accession>A0A1U7J7J5</accession>
<dbReference type="RefSeq" id="WP_073607914.1">
    <property type="nucleotide sequence ID" value="NZ_MRCG01000004.1"/>
</dbReference>
<evidence type="ECO:0000313" key="4">
    <source>
        <dbReference type="Proteomes" id="UP000185557"/>
    </source>
</evidence>
<evidence type="ECO:0000259" key="2">
    <source>
        <dbReference type="Pfam" id="PF17761"/>
    </source>
</evidence>
<dbReference type="Pfam" id="PF06250">
    <property type="entry name" value="YhcG_C"/>
    <property type="match status" value="1"/>
</dbReference>
<dbReference type="InterPro" id="IPR011856">
    <property type="entry name" value="tRNA_endonuc-like_dom_sf"/>
</dbReference>
<evidence type="ECO:0008006" key="5">
    <source>
        <dbReference type="Google" id="ProtNLM"/>
    </source>
</evidence>
<dbReference type="InterPro" id="IPR041527">
    <property type="entry name" value="YhcG_N"/>
</dbReference>
<reference evidence="3 4" key="1">
    <citation type="submission" date="2016-11" db="EMBL/GenBank/DDBJ databases">
        <title>Draft Genome Sequences of Nine Cyanobacterial Strains from Diverse Habitats.</title>
        <authorList>
            <person name="Zhu T."/>
            <person name="Hou S."/>
            <person name="Lu X."/>
            <person name="Hess W.R."/>
        </authorList>
    </citation>
    <scope>NUCLEOTIDE SEQUENCE [LARGE SCALE GENOMIC DNA]</scope>
    <source>
        <strain evidence="3 4">NIES-30</strain>
    </source>
</reference>
<dbReference type="PANTHER" id="PTHR30547">
    <property type="entry name" value="UNCHARACTERIZED PROTEIN YHCG-RELATED"/>
    <property type="match status" value="1"/>
</dbReference>
<dbReference type="EMBL" id="MRCG01000004">
    <property type="protein sequence ID" value="OKH49131.1"/>
    <property type="molecule type" value="Genomic_DNA"/>
</dbReference>
<gene>
    <name evidence="3" type="ORF">NIES30_08185</name>
</gene>
<feature type="domain" description="YhcG PDDEXK nuclease" evidence="1">
    <location>
        <begin position="176"/>
        <end position="330"/>
    </location>
</feature>
<dbReference type="AlphaFoldDB" id="A0A1U7J7J5"/>
<dbReference type="STRING" id="549789.NIES30_08185"/>
<dbReference type="OrthoDB" id="9801263at2"/>
<dbReference type="Gene3D" id="3.40.1350.10">
    <property type="match status" value="1"/>
</dbReference>
<dbReference type="InterPro" id="IPR053148">
    <property type="entry name" value="PD-DEXK-like_domain"/>
</dbReference>
<comment type="caution">
    <text evidence="3">The sequence shown here is derived from an EMBL/GenBank/DDBJ whole genome shotgun (WGS) entry which is preliminary data.</text>
</comment>
<organism evidence="3 4">
    <name type="scientific">Phormidium tenue NIES-30</name>
    <dbReference type="NCBI Taxonomy" id="549789"/>
    <lineage>
        <taxon>Bacteria</taxon>
        <taxon>Bacillati</taxon>
        <taxon>Cyanobacteriota</taxon>
        <taxon>Cyanophyceae</taxon>
        <taxon>Oscillatoriophycideae</taxon>
        <taxon>Oscillatoriales</taxon>
        <taxon>Oscillatoriaceae</taxon>
        <taxon>Phormidium</taxon>
    </lineage>
</organism>
<dbReference type="Proteomes" id="UP000185557">
    <property type="component" value="Unassembled WGS sequence"/>
</dbReference>
<feature type="domain" description="YhcG N-terminal" evidence="2">
    <location>
        <begin position="20"/>
        <end position="155"/>
    </location>
</feature>
<dbReference type="Pfam" id="PF17761">
    <property type="entry name" value="DUF1016_N"/>
    <property type="match status" value="1"/>
</dbReference>
<keyword evidence="4" id="KW-1185">Reference proteome</keyword>
<dbReference type="PANTHER" id="PTHR30547:SF0">
    <property type="entry name" value="BLR8175 PROTEIN"/>
    <property type="match status" value="1"/>
</dbReference>
<evidence type="ECO:0000259" key="1">
    <source>
        <dbReference type="Pfam" id="PF06250"/>
    </source>
</evidence>
<dbReference type="GO" id="GO:0003676">
    <property type="term" value="F:nucleic acid binding"/>
    <property type="evidence" value="ECO:0007669"/>
    <property type="project" value="InterPro"/>
</dbReference>
<sequence length="353" mass="40424">MPKQTSLFSDANYSAFLNGLKTRIRSAQVKAALAVNQELISLYWQIGRDILTRQQTEGWGAKVIERLARDLKREFPDMRGFSRSNLLYMRAFAEAYPEEAFVQQAAGQMPWFHNCTLLDKVKDPTQRLWYIQKTIEHGWSRNVLVLQIESGLYSRQGEAVTNFARTLPKPQSDLAQQLIKDPYNFDFLTITDDAHERELERGLVTHIRDFLLELGLGFAFLGSQYPIEVDNKEYRLDLLFYHIHLRCFVVIELKIGEFIPEYAGKLNFYVAAVNNLLAQPSDNPTIGIILCKSKSKTTVEYALQGSTQPIGVSTYQLQSRLPSELSEKLPTVEQLEIELENAIDDIANPRKNT</sequence>
<evidence type="ECO:0000313" key="3">
    <source>
        <dbReference type="EMBL" id="OKH49131.1"/>
    </source>
</evidence>
<name>A0A1U7J7J5_9CYAN</name>
<dbReference type="InterPro" id="IPR009362">
    <property type="entry name" value="YhcG_C"/>
</dbReference>
<proteinExistence type="predicted"/>